<dbReference type="SUPFAM" id="SSF103473">
    <property type="entry name" value="MFS general substrate transporter"/>
    <property type="match status" value="1"/>
</dbReference>
<evidence type="ECO:0000256" key="2">
    <source>
        <dbReference type="ARBA" id="ARBA00022448"/>
    </source>
</evidence>
<proteinExistence type="predicted"/>
<dbReference type="InterPro" id="IPR024671">
    <property type="entry name" value="Atg22-like"/>
</dbReference>
<dbReference type="EMBL" id="PRDK01000009">
    <property type="protein sequence ID" value="MBE8715003.1"/>
    <property type="molecule type" value="Genomic_DNA"/>
</dbReference>
<feature type="transmembrane region" description="Helical" evidence="6">
    <location>
        <begin position="60"/>
        <end position="84"/>
    </location>
</feature>
<feature type="transmembrane region" description="Helical" evidence="6">
    <location>
        <begin position="161"/>
        <end position="181"/>
    </location>
</feature>
<comment type="subcellular location">
    <subcellularLocation>
        <location evidence="1">Endomembrane system</location>
        <topology evidence="1">Multi-pass membrane protein</topology>
    </subcellularLocation>
</comment>
<feature type="transmembrane region" description="Helical" evidence="6">
    <location>
        <begin position="381"/>
        <end position="400"/>
    </location>
</feature>
<dbReference type="InterPro" id="IPR020846">
    <property type="entry name" value="MFS_dom"/>
</dbReference>
<evidence type="ECO:0000313" key="8">
    <source>
        <dbReference type="EMBL" id="MBE8715003.1"/>
    </source>
</evidence>
<feature type="transmembrane region" description="Helical" evidence="6">
    <location>
        <begin position="21"/>
        <end position="40"/>
    </location>
</feature>
<evidence type="ECO:0000256" key="4">
    <source>
        <dbReference type="ARBA" id="ARBA00022989"/>
    </source>
</evidence>
<feature type="transmembrane region" description="Helical" evidence="6">
    <location>
        <begin position="342"/>
        <end position="360"/>
    </location>
</feature>
<feature type="transmembrane region" description="Helical" evidence="6">
    <location>
        <begin position="122"/>
        <end position="140"/>
    </location>
</feature>
<feature type="transmembrane region" description="Helical" evidence="6">
    <location>
        <begin position="193"/>
        <end position="214"/>
    </location>
</feature>
<evidence type="ECO:0000256" key="5">
    <source>
        <dbReference type="ARBA" id="ARBA00023136"/>
    </source>
</evidence>
<keyword evidence="5 6" id="KW-0472">Membrane</keyword>
<dbReference type="Proteomes" id="UP000616201">
    <property type="component" value="Unassembled WGS sequence"/>
</dbReference>
<name>A0A928YTB1_9SPHI</name>
<feature type="transmembrane region" description="Helical" evidence="6">
    <location>
        <begin position="254"/>
        <end position="276"/>
    </location>
</feature>
<evidence type="ECO:0000256" key="1">
    <source>
        <dbReference type="ARBA" id="ARBA00004127"/>
    </source>
</evidence>
<feature type="domain" description="Major facilitator superfamily (MFS) profile" evidence="7">
    <location>
        <begin position="251"/>
        <end position="440"/>
    </location>
</feature>
<dbReference type="AlphaFoldDB" id="A0A928YTB1"/>
<dbReference type="InterPro" id="IPR050495">
    <property type="entry name" value="ATG22/LtaA_families"/>
</dbReference>
<organism evidence="8 9">
    <name type="scientific">Sphingobacterium hungaricum</name>
    <dbReference type="NCBI Taxonomy" id="2082723"/>
    <lineage>
        <taxon>Bacteria</taxon>
        <taxon>Pseudomonadati</taxon>
        <taxon>Bacteroidota</taxon>
        <taxon>Sphingobacteriia</taxon>
        <taxon>Sphingobacteriales</taxon>
        <taxon>Sphingobacteriaceae</taxon>
        <taxon>Sphingobacterium</taxon>
    </lineage>
</organism>
<feature type="transmembrane region" description="Helical" evidence="6">
    <location>
        <begin position="406"/>
        <end position="426"/>
    </location>
</feature>
<sequence>MSNNEIKKNDKRLIRSWSMYDWANSAYNLVITSTIFPVYYTTITKTQEHGDNVTFFGFSFINTALSNFALGIAYLIMALALPFLSAYADAAGKKRFFMKLFTYVGALSCMGLFFFKLETLELGIIFFALAAMGYIGGLAFNNSYLPQIATPDQQDRVSAQGFAYGYVGCVTLQLICFVFIFKPEWFGITDLSFPARFSFFLVGLWWMGFAQIPFRKLPANKPQVKDPELGFFQKVNKEFQHVFGHIKQIKAIRLFLPAYFFYAIGVQTIMVVAAAFGEKELELGADKLIPAILLIQLVAIAGAYLMSFLANKIGNIPVLMIVVCMWIGICIAAYFLSSEFEFYAIAFFVGLMMGGIQSLSRSTYSKLIPQDIGDTTAFFSFYDVTEKLAIVVGLFSFAFIEQITHNIRYSALFLSVYFIIGLLLLFRVLKYNKTILKPVK</sequence>
<dbReference type="Pfam" id="PF11700">
    <property type="entry name" value="ATG22"/>
    <property type="match status" value="1"/>
</dbReference>
<dbReference type="InterPro" id="IPR036259">
    <property type="entry name" value="MFS_trans_sf"/>
</dbReference>
<dbReference type="GO" id="GO:0012505">
    <property type="term" value="C:endomembrane system"/>
    <property type="evidence" value="ECO:0007669"/>
    <property type="project" value="UniProtKB-SubCell"/>
</dbReference>
<evidence type="ECO:0000313" key="9">
    <source>
        <dbReference type="Proteomes" id="UP000616201"/>
    </source>
</evidence>
<evidence type="ECO:0000259" key="7">
    <source>
        <dbReference type="PROSITE" id="PS50850"/>
    </source>
</evidence>
<keyword evidence="3 6" id="KW-0812">Transmembrane</keyword>
<dbReference type="RefSeq" id="WP_196936856.1">
    <property type="nucleotide sequence ID" value="NZ_MU158698.1"/>
</dbReference>
<feature type="transmembrane region" description="Helical" evidence="6">
    <location>
        <begin position="96"/>
        <end position="116"/>
    </location>
</feature>
<reference evidence="8" key="1">
    <citation type="submission" date="2018-02" db="EMBL/GenBank/DDBJ databases">
        <authorList>
            <person name="Vasarhelyi B.M."/>
            <person name="Deshmukh S."/>
            <person name="Balint B."/>
            <person name="Kukolya J."/>
        </authorList>
    </citation>
    <scope>NUCLEOTIDE SEQUENCE</scope>
    <source>
        <strain evidence="8">KB22</strain>
    </source>
</reference>
<feature type="transmembrane region" description="Helical" evidence="6">
    <location>
        <begin position="288"/>
        <end position="309"/>
    </location>
</feature>
<keyword evidence="4 6" id="KW-1133">Transmembrane helix</keyword>
<evidence type="ECO:0000256" key="3">
    <source>
        <dbReference type="ARBA" id="ARBA00022692"/>
    </source>
</evidence>
<dbReference type="PANTHER" id="PTHR23519">
    <property type="entry name" value="AUTOPHAGY-RELATED PROTEIN 22"/>
    <property type="match status" value="1"/>
</dbReference>
<accession>A0A928YTB1</accession>
<dbReference type="GO" id="GO:0022857">
    <property type="term" value="F:transmembrane transporter activity"/>
    <property type="evidence" value="ECO:0007669"/>
    <property type="project" value="InterPro"/>
</dbReference>
<evidence type="ECO:0000256" key="6">
    <source>
        <dbReference type="SAM" id="Phobius"/>
    </source>
</evidence>
<comment type="caution">
    <text evidence="8">The sequence shown here is derived from an EMBL/GenBank/DDBJ whole genome shotgun (WGS) entry which is preliminary data.</text>
</comment>
<keyword evidence="2" id="KW-0813">Transport</keyword>
<dbReference type="PROSITE" id="PS50850">
    <property type="entry name" value="MFS"/>
    <property type="match status" value="1"/>
</dbReference>
<dbReference type="PANTHER" id="PTHR23519:SF1">
    <property type="entry name" value="AUTOPHAGY-RELATED PROTEIN 22"/>
    <property type="match status" value="1"/>
</dbReference>
<keyword evidence="9" id="KW-1185">Reference proteome</keyword>
<feature type="transmembrane region" description="Helical" evidence="6">
    <location>
        <begin position="316"/>
        <end position="336"/>
    </location>
</feature>
<gene>
    <name evidence="8" type="ORF">C4F49_15065</name>
</gene>
<dbReference type="Gene3D" id="1.20.1250.20">
    <property type="entry name" value="MFS general substrate transporter like domains"/>
    <property type="match status" value="1"/>
</dbReference>
<protein>
    <submittedName>
        <fullName evidence="8">MFS transporter</fullName>
    </submittedName>
</protein>